<name>A0ABD1QVR9_9LAMI</name>
<evidence type="ECO:0000256" key="1">
    <source>
        <dbReference type="SAM" id="MobiDB-lite"/>
    </source>
</evidence>
<accession>A0ABD1QVR9</accession>
<feature type="region of interest" description="Disordered" evidence="1">
    <location>
        <begin position="75"/>
        <end position="109"/>
    </location>
</feature>
<keyword evidence="3" id="KW-1185">Reference proteome</keyword>
<evidence type="ECO:0000313" key="2">
    <source>
        <dbReference type="EMBL" id="KAL2480297.1"/>
    </source>
</evidence>
<evidence type="ECO:0000313" key="3">
    <source>
        <dbReference type="Proteomes" id="UP001604336"/>
    </source>
</evidence>
<comment type="caution">
    <text evidence="2">The sequence shown here is derived from an EMBL/GenBank/DDBJ whole genome shotgun (WGS) entry which is preliminary data.</text>
</comment>
<dbReference type="Proteomes" id="UP001604336">
    <property type="component" value="Unassembled WGS sequence"/>
</dbReference>
<dbReference type="EMBL" id="JBFOLK010000010">
    <property type="protein sequence ID" value="KAL2480297.1"/>
    <property type="molecule type" value="Genomic_DNA"/>
</dbReference>
<dbReference type="AlphaFoldDB" id="A0ABD1QVR9"/>
<proteinExistence type="predicted"/>
<gene>
    <name evidence="2" type="ORF">Adt_33263</name>
</gene>
<protein>
    <submittedName>
        <fullName evidence="2">Retrotransposon protein</fullName>
    </submittedName>
</protein>
<reference evidence="3" key="1">
    <citation type="submission" date="2024-07" db="EMBL/GenBank/DDBJ databases">
        <title>Two chromosome-level genome assemblies of Korean endemic species Abeliophyllum distichum and Forsythia ovata (Oleaceae).</title>
        <authorList>
            <person name="Jang H."/>
        </authorList>
    </citation>
    <scope>NUCLEOTIDE SEQUENCE [LARGE SCALE GENOMIC DNA]</scope>
</reference>
<organism evidence="2 3">
    <name type="scientific">Abeliophyllum distichum</name>
    <dbReference type="NCBI Taxonomy" id="126358"/>
    <lineage>
        <taxon>Eukaryota</taxon>
        <taxon>Viridiplantae</taxon>
        <taxon>Streptophyta</taxon>
        <taxon>Embryophyta</taxon>
        <taxon>Tracheophyta</taxon>
        <taxon>Spermatophyta</taxon>
        <taxon>Magnoliopsida</taxon>
        <taxon>eudicotyledons</taxon>
        <taxon>Gunneridae</taxon>
        <taxon>Pentapetalae</taxon>
        <taxon>asterids</taxon>
        <taxon>lamiids</taxon>
        <taxon>Lamiales</taxon>
        <taxon>Oleaceae</taxon>
        <taxon>Forsythieae</taxon>
        <taxon>Abeliophyllum</taxon>
    </lineage>
</organism>
<sequence length="109" mass="12553">MFILWIIQKKTVVYYFYNPIEMKVIISKHAIFLEKEFILREASGSKVDLEEIQQTINKISQLDKPMAEPAFDKAQIGNGEPLVPDDTSTLHKVEQGHPSFSEIQSPNYQ</sequence>